<dbReference type="EMBL" id="DUGC01000004">
    <property type="protein sequence ID" value="HIH09079.1"/>
    <property type="molecule type" value="Genomic_DNA"/>
</dbReference>
<comment type="caution">
    <text evidence="1">The sequence shown here is derived from an EMBL/GenBank/DDBJ whole genome shotgun (WGS) entry which is preliminary data.</text>
</comment>
<reference evidence="2" key="1">
    <citation type="journal article" date="2020" name="bioRxiv">
        <title>A rank-normalized archaeal taxonomy based on genome phylogeny resolves widespread incomplete and uneven classifications.</title>
        <authorList>
            <person name="Rinke C."/>
            <person name="Chuvochina M."/>
            <person name="Mussig A.J."/>
            <person name="Chaumeil P.-A."/>
            <person name="Waite D.W."/>
            <person name="Whitman W.B."/>
            <person name="Parks D.H."/>
            <person name="Hugenholtz P."/>
        </authorList>
    </citation>
    <scope>NUCLEOTIDE SEQUENCE [LARGE SCALE GENOMIC DNA]</scope>
</reference>
<evidence type="ECO:0000313" key="1">
    <source>
        <dbReference type="EMBL" id="HIH09079.1"/>
    </source>
</evidence>
<gene>
    <name evidence="1" type="ORF">HA254_00240</name>
</gene>
<organism evidence="1 2">
    <name type="scientific">Candidatus Iainarchaeum sp</name>
    <dbReference type="NCBI Taxonomy" id="3101447"/>
    <lineage>
        <taxon>Archaea</taxon>
        <taxon>Candidatus Iainarchaeota</taxon>
        <taxon>Candidatus Iainarchaeia</taxon>
        <taxon>Candidatus Iainarchaeales</taxon>
        <taxon>Candidatus Iainarchaeaceae</taxon>
        <taxon>Candidatus Iainarchaeum</taxon>
    </lineage>
</organism>
<dbReference type="Gene3D" id="3.10.620.30">
    <property type="match status" value="1"/>
</dbReference>
<dbReference type="Proteomes" id="UP000565078">
    <property type="component" value="Unassembled WGS sequence"/>
</dbReference>
<dbReference type="AlphaFoldDB" id="A0A7J4IXU1"/>
<name>A0A7J4IXU1_9ARCH</name>
<proteinExistence type="predicted"/>
<evidence type="ECO:0000313" key="2">
    <source>
        <dbReference type="Proteomes" id="UP000565078"/>
    </source>
</evidence>
<sequence>MVFGTGSRLKRTIAEKEILRSISALEQHISREVNPRLRSDLSGQLDLVKSRLLSLASPKGLVAENAQLRGEIHGMQPAFEPLDAGKCPQPGTSLDATLRLYKAILSRYAPVINEKEEKTVGAIKALVSKDDLTVQSIALSLSPANYSYATDFLQAAERAYRYVSDEIANADIDIGISFWLTPKEIISHKVADDEDKAIFLCSLLNCLGGEDASCVIAELDDASTHALVLAGFKGNFIFLDPVQGLPFNDFVGSKSEVLAKYSYNGRRIKGLLYKFNSATYEQFRE</sequence>
<accession>A0A7J4IXU1</accession>
<protein>
    <submittedName>
        <fullName evidence="1">Uncharacterized protein</fullName>
    </submittedName>
</protein>